<proteinExistence type="inferred from homology"/>
<name>A0ABV3ZYS0_9BURK</name>
<evidence type="ECO:0000256" key="1">
    <source>
        <dbReference type="ARBA" id="ARBA00008467"/>
    </source>
</evidence>
<dbReference type="SUPFAM" id="SSF53901">
    <property type="entry name" value="Thiolase-like"/>
    <property type="match status" value="1"/>
</dbReference>
<dbReference type="InterPro" id="IPR014031">
    <property type="entry name" value="Ketoacyl_synth_C"/>
</dbReference>
<dbReference type="PANTHER" id="PTHR11712">
    <property type="entry name" value="POLYKETIDE SYNTHASE-RELATED"/>
    <property type="match status" value="1"/>
</dbReference>
<dbReference type="Gene3D" id="3.40.47.10">
    <property type="match status" value="1"/>
</dbReference>
<evidence type="ECO:0000313" key="5">
    <source>
        <dbReference type="EMBL" id="MEX8194668.1"/>
    </source>
</evidence>
<evidence type="ECO:0000256" key="3">
    <source>
        <dbReference type="RuleBase" id="RU003694"/>
    </source>
</evidence>
<dbReference type="GO" id="GO:0004315">
    <property type="term" value="F:3-oxoacyl-[acyl-carrier-protein] synthase activity"/>
    <property type="evidence" value="ECO:0007669"/>
    <property type="project" value="UniProtKB-EC"/>
</dbReference>
<dbReference type="Pfam" id="PF00109">
    <property type="entry name" value="ketoacyl-synt"/>
    <property type="match status" value="1"/>
</dbReference>
<sequence length="397" mass="41360">MNGAVFVPAMAACSALGDDAASLRAGLWAQQLPESLQITERYSPGRPLPLGCLPAHIVLPTLDFAPLPQRSRNNALAWHTVQKLRIDIDQAAARWGAHRVAVVVGTSTAGVQEGERAAAQWRGSRNFPQGFDYAVQEMGNVAAFLAQQLGLQGPAHTISTACSSGAKALASAARWLRAGLVDAVVAGGVDALCTFTVAGFSALEAVSDARCNPLSAQRRGINLGEGAAFFVLAREAAAVRLAGWGETQDAHHMSAPDPMGQGAAMAMQQALQRAGMQPQQVDYVNLHGTATQHNDAMESLAVAQVLGRETAVSSTKPLTGHTLAAAGALEAAMAWRLLQDNPRGLLPVHWSDGVADPLLPALRLVQPGMALGRPLRAVLSNSFAFGGSNCALLLASA</sequence>
<evidence type="ECO:0000259" key="4">
    <source>
        <dbReference type="PROSITE" id="PS52004"/>
    </source>
</evidence>
<dbReference type="PROSITE" id="PS00606">
    <property type="entry name" value="KS3_1"/>
    <property type="match status" value="1"/>
</dbReference>
<dbReference type="EMBL" id="JBFYGN010000024">
    <property type="protein sequence ID" value="MEX8194668.1"/>
    <property type="molecule type" value="Genomic_DNA"/>
</dbReference>
<dbReference type="SMART" id="SM00825">
    <property type="entry name" value="PKS_KS"/>
    <property type="match status" value="1"/>
</dbReference>
<comment type="caution">
    <text evidence="5">The sequence shown here is derived from an EMBL/GenBank/DDBJ whole genome shotgun (WGS) entry which is preliminary data.</text>
</comment>
<dbReference type="InterPro" id="IPR020841">
    <property type="entry name" value="PKS_Beta-ketoAc_synthase_dom"/>
</dbReference>
<comment type="similarity">
    <text evidence="1 3">Belongs to the thiolase-like superfamily. Beta-ketoacyl-ACP synthases family.</text>
</comment>
<dbReference type="PROSITE" id="PS52004">
    <property type="entry name" value="KS3_2"/>
    <property type="match status" value="1"/>
</dbReference>
<reference evidence="5 6" key="1">
    <citation type="journal article" date="2013" name="Int. J. Syst. Evol. Microbiol.">
        <title>Comamonas guangdongensis sp. nov., isolated from subterranean forest sediment, and emended description of the genus Comamonas.</title>
        <authorList>
            <person name="Zhang J."/>
            <person name="Wang Y."/>
            <person name="Zhou S."/>
            <person name="Wu C."/>
            <person name="He J."/>
            <person name="Li F."/>
        </authorList>
    </citation>
    <scope>NUCLEOTIDE SEQUENCE [LARGE SCALE GENOMIC DNA]</scope>
    <source>
        <strain evidence="5 6">CCTCC AB2011133</strain>
    </source>
</reference>
<keyword evidence="6" id="KW-1185">Reference proteome</keyword>
<evidence type="ECO:0000256" key="2">
    <source>
        <dbReference type="ARBA" id="ARBA00022679"/>
    </source>
</evidence>
<protein>
    <submittedName>
        <fullName evidence="5">Beta-ketoacyl-ACP synthase</fullName>
        <ecNumber evidence="5">2.3.1.179</ecNumber>
    </submittedName>
</protein>
<evidence type="ECO:0000313" key="6">
    <source>
        <dbReference type="Proteomes" id="UP001561046"/>
    </source>
</evidence>
<dbReference type="InterPro" id="IPR000794">
    <property type="entry name" value="Beta-ketoacyl_synthase"/>
</dbReference>
<dbReference type="Pfam" id="PF02801">
    <property type="entry name" value="Ketoacyl-synt_C"/>
    <property type="match status" value="1"/>
</dbReference>
<dbReference type="NCBIfam" id="NF006618">
    <property type="entry name" value="PRK09185.1"/>
    <property type="match status" value="1"/>
</dbReference>
<dbReference type="InterPro" id="IPR018201">
    <property type="entry name" value="Ketoacyl_synth_AS"/>
</dbReference>
<dbReference type="CDD" id="cd00834">
    <property type="entry name" value="KAS_I_II"/>
    <property type="match status" value="1"/>
</dbReference>
<dbReference type="Proteomes" id="UP001561046">
    <property type="component" value="Unassembled WGS sequence"/>
</dbReference>
<keyword evidence="2 3" id="KW-0808">Transferase</keyword>
<dbReference type="InterPro" id="IPR016039">
    <property type="entry name" value="Thiolase-like"/>
</dbReference>
<dbReference type="RefSeq" id="WP_369339847.1">
    <property type="nucleotide sequence ID" value="NZ_JBFYGN010000024.1"/>
</dbReference>
<dbReference type="InterPro" id="IPR014030">
    <property type="entry name" value="Ketoacyl_synth_N"/>
</dbReference>
<gene>
    <name evidence="5" type="ORF">AB6724_17685</name>
</gene>
<dbReference type="EC" id="2.3.1.179" evidence="5"/>
<dbReference type="PANTHER" id="PTHR11712:SF320">
    <property type="entry name" value="BETA-KETOACYL SYNTHASE"/>
    <property type="match status" value="1"/>
</dbReference>
<feature type="domain" description="Ketosynthase family 3 (KS3)" evidence="4">
    <location>
        <begin position="1"/>
        <end position="396"/>
    </location>
</feature>
<organism evidence="5 6">
    <name type="scientific">Comamonas guangdongensis</name>
    <dbReference type="NCBI Taxonomy" id="510515"/>
    <lineage>
        <taxon>Bacteria</taxon>
        <taxon>Pseudomonadati</taxon>
        <taxon>Pseudomonadota</taxon>
        <taxon>Betaproteobacteria</taxon>
        <taxon>Burkholderiales</taxon>
        <taxon>Comamonadaceae</taxon>
        <taxon>Comamonas</taxon>
    </lineage>
</organism>
<accession>A0ABV3ZYS0</accession>
<keyword evidence="5" id="KW-0012">Acyltransferase</keyword>